<accession>A0A642UPT4</accession>
<name>A0A642UPT4_9ASCO</name>
<gene>
    <name evidence="2" type="ORF">TRICI_006117</name>
</gene>
<dbReference type="PROSITE" id="PS50878">
    <property type="entry name" value="RT_POL"/>
    <property type="match status" value="1"/>
</dbReference>
<dbReference type="OrthoDB" id="4097129at2759"/>
<proteinExistence type="predicted"/>
<evidence type="ECO:0000313" key="2">
    <source>
        <dbReference type="EMBL" id="KAA8900891.1"/>
    </source>
</evidence>
<evidence type="ECO:0000313" key="3">
    <source>
        <dbReference type="Proteomes" id="UP000761534"/>
    </source>
</evidence>
<evidence type="ECO:0000259" key="1">
    <source>
        <dbReference type="PROSITE" id="PS50878"/>
    </source>
</evidence>
<dbReference type="Proteomes" id="UP000761534">
    <property type="component" value="Unassembled WGS sequence"/>
</dbReference>
<sequence length="331" mass="37313">MASLDFEKAYDRVGRQYLAKVLRAFGFSQYSCSLILHTLTGSKAQVVIYKFTGEPFPVETGVCQGDQLSPTLFAIALEPMLRAIRIVQPTAGDMKRAAYIVGSYCRASGSHLNPHKTKVMSAESDKSALSATIFAKSDWVDLCRSIFTLLGAILGPEKIVFDSIVGEMIIGKTRRRAQYLLIYDLPLAAQTWVINTYVFSKILYFDPYRPLEDDEIKQVMEIAYKKIRGPRKHLPANRDLLTTPLDQGGYGLWDLNQKLKAARANRFQLLLTEPSYARTTVFSNIQSALDNNPDDTFTSRYTRGIGCRSGRFQFHQMQRQQYFAPGISSTK</sequence>
<keyword evidence="3" id="KW-1185">Reference proteome</keyword>
<dbReference type="AlphaFoldDB" id="A0A642UPT4"/>
<protein>
    <recommendedName>
        <fullName evidence="1">Reverse transcriptase domain-containing protein</fullName>
    </recommendedName>
</protein>
<comment type="caution">
    <text evidence="2">The sequence shown here is derived from an EMBL/GenBank/DDBJ whole genome shotgun (WGS) entry which is preliminary data.</text>
</comment>
<organism evidence="2 3">
    <name type="scientific">Trichomonascus ciferrii</name>
    <dbReference type="NCBI Taxonomy" id="44093"/>
    <lineage>
        <taxon>Eukaryota</taxon>
        <taxon>Fungi</taxon>
        <taxon>Dikarya</taxon>
        <taxon>Ascomycota</taxon>
        <taxon>Saccharomycotina</taxon>
        <taxon>Dipodascomycetes</taxon>
        <taxon>Dipodascales</taxon>
        <taxon>Trichomonascaceae</taxon>
        <taxon>Trichomonascus</taxon>
        <taxon>Trichomonascus ciferrii complex</taxon>
    </lineage>
</organism>
<dbReference type="InterPro" id="IPR000477">
    <property type="entry name" value="RT_dom"/>
</dbReference>
<dbReference type="EMBL" id="SWFS01000492">
    <property type="protein sequence ID" value="KAA8900891.1"/>
    <property type="molecule type" value="Genomic_DNA"/>
</dbReference>
<dbReference type="Pfam" id="PF00078">
    <property type="entry name" value="RVT_1"/>
    <property type="match status" value="1"/>
</dbReference>
<feature type="domain" description="Reverse transcriptase" evidence="1">
    <location>
        <begin position="1"/>
        <end position="154"/>
    </location>
</feature>
<dbReference type="PANTHER" id="PTHR19446">
    <property type="entry name" value="REVERSE TRANSCRIPTASES"/>
    <property type="match status" value="1"/>
</dbReference>
<reference evidence="2" key="1">
    <citation type="journal article" date="2019" name="G3 (Bethesda)">
        <title>Genome Assemblies of Two Rare Opportunistic Yeast Pathogens: Diutina rugosa (syn. Candida rugosa) and Trichomonascus ciferrii (syn. Candida ciferrii).</title>
        <authorList>
            <person name="Mixao V."/>
            <person name="Saus E."/>
            <person name="Hansen A.P."/>
            <person name="Lass-Florl C."/>
            <person name="Gabaldon T."/>
        </authorList>
    </citation>
    <scope>NUCLEOTIDE SEQUENCE</scope>
    <source>
        <strain evidence="2">CBS 4856</strain>
    </source>
</reference>
<dbReference type="VEuPathDB" id="FungiDB:TRICI_006117"/>